<dbReference type="EMBL" id="AFBB01000016">
    <property type="protein sequence ID" value="EGF13724.1"/>
    <property type="molecule type" value="Genomic_DNA"/>
</dbReference>
<keyword evidence="3" id="KW-0547">Nucleotide-binding</keyword>
<dbReference type="InterPro" id="IPR000330">
    <property type="entry name" value="SNF2_N"/>
</dbReference>
<dbReference type="PROSITE" id="PS51194">
    <property type="entry name" value="HELICASE_CTER"/>
    <property type="match status" value="1"/>
</dbReference>
<name>F2BXA5_9FIRM</name>
<keyword evidence="3" id="KW-0378">Hydrolase</keyword>
<dbReference type="Pfam" id="PF13091">
    <property type="entry name" value="PLDc_2"/>
    <property type="match status" value="1"/>
</dbReference>
<dbReference type="PANTHER" id="PTHR10799">
    <property type="entry name" value="SNF2/RAD54 HELICASE FAMILY"/>
    <property type="match status" value="1"/>
</dbReference>
<dbReference type="eggNOG" id="COG1061">
    <property type="taxonomic scope" value="Bacteria"/>
</dbReference>
<dbReference type="CDD" id="cd09179">
    <property type="entry name" value="PLDc_N_DEXD_a"/>
    <property type="match status" value="1"/>
</dbReference>
<organism evidence="3 4">
    <name type="scientific">Dialister micraerophilus DSM 19965</name>
    <dbReference type="NCBI Taxonomy" id="888062"/>
    <lineage>
        <taxon>Bacteria</taxon>
        <taxon>Bacillati</taxon>
        <taxon>Bacillota</taxon>
        <taxon>Negativicutes</taxon>
        <taxon>Veillonellales</taxon>
        <taxon>Veillonellaceae</taxon>
        <taxon>Dialister</taxon>
    </lineage>
</organism>
<gene>
    <name evidence="3" type="ORF">HMPREF9083_0847</name>
</gene>
<evidence type="ECO:0000259" key="1">
    <source>
        <dbReference type="PROSITE" id="PS51192"/>
    </source>
</evidence>
<dbReference type="Gene3D" id="3.40.50.300">
    <property type="entry name" value="P-loop containing nucleotide triphosphate hydrolases"/>
    <property type="match status" value="1"/>
</dbReference>
<dbReference type="HOGENOM" id="CLU_016760_0_0_9"/>
<dbReference type="SMART" id="SM00487">
    <property type="entry name" value="DEXDc"/>
    <property type="match status" value="1"/>
</dbReference>
<dbReference type="GO" id="GO:0005524">
    <property type="term" value="F:ATP binding"/>
    <property type="evidence" value="ECO:0007669"/>
    <property type="project" value="InterPro"/>
</dbReference>
<dbReference type="Proteomes" id="UP000003503">
    <property type="component" value="Unassembled WGS sequence"/>
</dbReference>
<dbReference type="Pfam" id="PF00176">
    <property type="entry name" value="SNF2-rel_dom"/>
    <property type="match status" value="1"/>
</dbReference>
<dbReference type="AlphaFoldDB" id="F2BXA5"/>
<dbReference type="InterPro" id="IPR025202">
    <property type="entry name" value="PLD-like_dom"/>
</dbReference>
<evidence type="ECO:0000259" key="2">
    <source>
        <dbReference type="PROSITE" id="PS51194"/>
    </source>
</evidence>
<keyword evidence="3" id="KW-0067">ATP-binding</keyword>
<keyword evidence="3" id="KW-0347">Helicase</keyword>
<dbReference type="InterPro" id="IPR001650">
    <property type="entry name" value="Helicase_C-like"/>
</dbReference>
<comment type="caution">
    <text evidence="3">The sequence shown here is derived from an EMBL/GenBank/DDBJ whole genome shotgun (WGS) entry which is preliminary data.</text>
</comment>
<dbReference type="RefSeq" id="WP_007556154.1">
    <property type="nucleotide sequence ID" value="NZ_GL878519.1"/>
</dbReference>
<feature type="domain" description="Helicase ATP-binding" evidence="1">
    <location>
        <begin position="378"/>
        <end position="551"/>
    </location>
</feature>
<sequence length="888" mass="103376">MAFSSYIKNKIRPEYSSNLVEEFYRPVLREADLYQRVSGYFSSSGLDLYSESLEELAKNGGSLEFIISKEISKEDYDRIKAGYDLLEEIKPLNLAERNERLTSKTQQQLGNLAFMIAMGRARIKIALTKKGLFHDKFGIISSENEKVFFNGSANETKNGMQINYESISVDTSWDSSKNVQHRIKSNQERFERLWNDKENGVKVVEVSEIAYEEIAKYQSQSNIKEITKIDDSDSQFDQFKNSIIFKFINDSVVLVDNTDIKLSLNDRKLKPGSDLSIFFEDDYSTIEKSTTYKDIERIIRVTKKRAARKNIDVIVSKAVLEYLKQCKYSIEQYKILGDVYKGDLVDFPNDKKDFYKEFSETVQSEVCRPLYEIHLRSAYFMYEMSRAANFSVPGAGKTAMVLGVFAYLNRENAPNNEKIDRLLVISPINAFDSWKKEFKAVFGSKKKLNSIDSQESSDFSYDLSVNWGVSNLVLVNYESLPKYSRILEQNIDINTMLVFDEVHRVKNPEGTRAEKALELSKKFKFKYVLTGTPIPNTYKDIYNFLHILYGNEYNSYFGWDLGFLLNPKIRQIREINSKLYPFFWRTNKKDLNVPMAEDDYIEIVEPSSEQLALAELIYSNEESSLAKLIRLIQASTNPALLNKKINYKELMAYDDDDDEDLYTISKKDFNSLLHENGKENPEDMYLDLDLENMKSPKFDKGIELVQKLVNEGKKVLVWGIFVDTLYKITNTLREKGINVNLVYGGTNKLERTILIDEFRNGDVQVLVSNPQTLGESISLHQTVHDAVYFEYNFNLTFMLQSRDRIHRLGLDQNQYTRYYYLQTASENFDSFRPGYIDENIYIRLKRKEKLMYEAIDDKTLSIEYSENEILDAIKIIDEERQRMNKNHE</sequence>
<feature type="domain" description="Helicase C-terminal" evidence="2">
    <location>
        <begin position="703"/>
        <end position="870"/>
    </location>
</feature>
<dbReference type="eggNOG" id="COG0553">
    <property type="taxonomic scope" value="Bacteria"/>
</dbReference>
<proteinExistence type="predicted"/>
<dbReference type="GO" id="GO:0004386">
    <property type="term" value="F:helicase activity"/>
    <property type="evidence" value="ECO:0007669"/>
    <property type="project" value="UniProtKB-KW"/>
</dbReference>
<dbReference type="SUPFAM" id="SSF52540">
    <property type="entry name" value="P-loop containing nucleoside triphosphate hydrolases"/>
    <property type="match status" value="2"/>
</dbReference>
<dbReference type="InterPro" id="IPR038718">
    <property type="entry name" value="SNF2-like_sf"/>
</dbReference>
<keyword evidence="4" id="KW-1185">Reference proteome</keyword>
<dbReference type="Pfam" id="PF00271">
    <property type="entry name" value="Helicase_C"/>
    <property type="match status" value="1"/>
</dbReference>
<dbReference type="PROSITE" id="PS51192">
    <property type="entry name" value="HELICASE_ATP_BIND_1"/>
    <property type="match status" value="1"/>
</dbReference>
<dbReference type="STRING" id="888062.HMPREF9083_0847"/>
<accession>F2BXA5</accession>
<reference evidence="3 4" key="1">
    <citation type="submission" date="2011-02" db="EMBL/GenBank/DDBJ databases">
        <authorList>
            <person name="Muzny D."/>
            <person name="Qin X."/>
            <person name="Deng J."/>
            <person name="Jiang H."/>
            <person name="Liu Y."/>
            <person name="Qu J."/>
            <person name="Song X.-Z."/>
            <person name="Zhang L."/>
            <person name="Thornton R."/>
            <person name="Coyle M."/>
            <person name="Francisco L."/>
            <person name="Jackson L."/>
            <person name="Javaid M."/>
            <person name="Korchina V."/>
            <person name="Kovar C."/>
            <person name="Mata R."/>
            <person name="Mathew T."/>
            <person name="Ngo R."/>
            <person name="Nguyen L."/>
            <person name="Nguyen N."/>
            <person name="Okwuonu G."/>
            <person name="Ongeri F."/>
            <person name="Pham C."/>
            <person name="Simmons D."/>
            <person name="Wilczek-Boney K."/>
            <person name="Hale W."/>
            <person name="Jakkamsetti A."/>
            <person name="Pham P."/>
            <person name="Ruth R."/>
            <person name="San Lucas F."/>
            <person name="Warren J."/>
            <person name="Zhang J."/>
            <person name="Zhao Z."/>
            <person name="Zhou C."/>
            <person name="Zhu D."/>
            <person name="Lee S."/>
            <person name="Bess C."/>
            <person name="Blankenburg K."/>
            <person name="Forbes L."/>
            <person name="Fu Q."/>
            <person name="Gubbala S."/>
            <person name="Hirani K."/>
            <person name="Jayaseelan J.C."/>
            <person name="Lara F."/>
            <person name="Munidasa M."/>
            <person name="Palculict T."/>
            <person name="Patil S."/>
            <person name="Pu L.-L."/>
            <person name="Saada N."/>
            <person name="Tang L."/>
            <person name="Weissenberger G."/>
            <person name="Zhu Y."/>
            <person name="Hemphill L."/>
            <person name="Shang Y."/>
            <person name="Youmans B."/>
            <person name="Ayvaz T."/>
            <person name="Ross M."/>
            <person name="Santibanez J."/>
            <person name="Aqrawi P."/>
            <person name="Gross S."/>
            <person name="Joshi V."/>
            <person name="Fowler G."/>
            <person name="Nazareth L."/>
            <person name="Reid J."/>
            <person name="Worley K."/>
            <person name="Petrosino J."/>
            <person name="Highlander S."/>
            <person name="Gibbs R."/>
        </authorList>
    </citation>
    <scope>NUCLEOTIDE SEQUENCE [LARGE SCALE GENOMIC DNA]</scope>
    <source>
        <strain evidence="3 4">DSM 19965</strain>
    </source>
</reference>
<dbReference type="InterPro" id="IPR014001">
    <property type="entry name" value="Helicase_ATP-bd"/>
</dbReference>
<evidence type="ECO:0000313" key="3">
    <source>
        <dbReference type="EMBL" id="EGF13724.1"/>
    </source>
</evidence>
<dbReference type="InterPro" id="IPR027417">
    <property type="entry name" value="P-loop_NTPase"/>
</dbReference>
<dbReference type="SMART" id="SM00490">
    <property type="entry name" value="HELICc"/>
    <property type="match status" value="1"/>
</dbReference>
<dbReference type="Gene3D" id="3.30.870.10">
    <property type="entry name" value="Endonuclease Chain A"/>
    <property type="match status" value="1"/>
</dbReference>
<dbReference type="Gene3D" id="3.40.50.10810">
    <property type="entry name" value="Tandem AAA-ATPase domain"/>
    <property type="match status" value="1"/>
</dbReference>
<protein>
    <submittedName>
        <fullName evidence="3">SNF2 family helicase</fullName>
    </submittedName>
</protein>
<evidence type="ECO:0000313" key="4">
    <source>
        <dbReference type="Proteomes" id="UP000003503"/>
    </source>
</evidence>